<feature type="region of interest" description="Disordered" evidence="1">
    <location>
        <begin position="132"/>
        <end position="163"/>
    </location>
</feature>
<evidence type="ECO:0000313" key="3">
    <source>
        <dbReference type="EMBL" id="PYH93586.1"/>
    </source>
</evidence>
<reference evidence="3 4" key="1">
    <citation type="submission" date="2018-02" db="EMBL/GenBank/DDBJ databases">
        <title>The genomes of Aspergillus section Nigri reveals drivers in fungal speciation.</title>
        <authorList>
            <consortium name="DOE Joint Genome Institute"/>
            <person name="Vesth T.C."/>
            <person name="Nybo J."/>
            <person name="Theobald S."/>
            <person name="Brandl J."/>
            <person name="Frisvad J.C."/>
            <person name="Nielsen K.F."/>
            <person name="Lyhne E.K."/>
            <person name="Kogle M.E."/>
            <person name="Kuo A."/>
            <person name="Riley R."/>
            <person name="Clum A."/>
            <person name="Nolan M."/>
            <person name="Lipzen A."/>
            <person name="Salamov A."/>
            <person name="Henrissat B."/>
            <person name="Wiebenga A."/>
            <person name="De vries R.P."/>
            <person name="Grigoriev I.V."/>
            <person name="Mortensen U.H."/>
            <person name="Andersen M.R."/>
            <person name="Baker S.E."/>
        </authorList>
    </citation>
    <scope>NUCLEOTIDE SEQUENCE [LARGE SCALE GENOMIC DNA]</scope>
    <source>
        <strain evidence="3 4">CBS 707.79</strain>
    </source>
</reference>
<feature type="region of interest" description="Disordered" evidence="1">
    <location>
        <begin position="1"/>
        <end position="48"/>
    </location>
</feature>
<organism evidence="3 4">
    <name type="scientific">Aspergillus ellipticus CBS 707.79</name>
    <dbReference type="NCBI Taxonomy" id="1448320"/>
    <lineage>
        <taxon>Eukaryota</taxon>
        <taxon>Fungi</taxon>
        <taxon>Dikarya</taxon>
        <taxon>Ascomycota</taxon>
        <taxon>Pezizomycotina</taxon>
        <taxon>Eurotiomycetes</taxon>
        <taxon>Eurotiomycetidae</taxon>
        <taxon>Eurotiales</taxon>
        <taxon>Aspergillaceae</taxon>
        <taxon>Aspergillus</taxon>
        <taxon>Aspergillus subgen. Circumdati</taxon>
    </lineage>
</organism>
<proteinExistence type="predicted"/>
<feature type="transmembrane region" description="Helical" evidence="2">
    <location>
        <begin position="343"/>
        <end position="363"/>
    </location>
</feature>
<evidence type="ECO:0000313" key="4">
    <source>
        <dbReference type="Proteomes" id="UP000247810"/>
    </source>
</evidence>
<protein>
    <submittedName>
        <fullName evidence="3">Uncharacterized protein</fullName>
    </submittedName>
</protein>
<sequence length="453" mass="51010">MLPHTSRKPSAYQPPAHGSRATGSQKAPSSQPPNHHEPFATGLTGDRAQDNRFQPCDCHKLSQPSSLHTLNVIGEQLQGQHHHLAFEFPRLDRVKDSKQHPKHNHKRSKSSDSRIPRRMNNIALSAGARGLLPTWSGSREKDHEADGGLLRPMPQETSLSRWGPESTAALGAGGRRGTLFEAVDQNKFGLIKRHEIRSTKDLDQVKSRRKQGEEYLRSALSLIGTLATDITRRLDYTYYNLLEKVAALNSTISSFQELSRSTDALFSDFQRETSGLEQEIRKQVGELKEFQPQLERIKDLEARMKTGRVRAETLGNRLEAMRHEIDSWDEQEMKWQSRVNRRLRIFWTVIILGLLAALLAIAIQNRSTVMASDPPQAVLLVNSSYALPSKPDAGQPPDNRREKCARCPLNPSHRYSNCHSTQPMTIAVASTRVDVDDCTKTGDKDSLRVFDEL</sequence>
<keyword evidence="2" id="KW-1133">Transmembrane helix</keyword>
<evidence type="ECO:0000256" key="1">
    <source>
        <dbReference type="SAM" id="MobiDB-lite"/>
    </source>
</evidence>
<name>A0A319D7Z0_9EURO</name>
<evidence type="ECO:0000256" key="2">
    <source>
        <dbReference type="SAM" id="Phobius"/>
    </source>
</evidence>
<dbReference type="OrthoDB" id="5419542at2759"/>
<dbReference type="EMBL" id="KZ825890">
    <property type="protein sequence ID" value="PYH93586.1"/>
    <property type="molecule type" value="Genomic_DNA"/>
</dbReference>
<dbReference type="STRING" id="1448320.A0A319D7Z0"/>
<dbReference type="VEuPathDB" id="FungiDB:BO71DRAFT_450640"/>
<dbReference type="AlphaFoldDB" id="A0A319D7Z0"/>
<feature type="compositionally biased region" description="Polar residues" evidence="1">
    <location>
        <begin position="21"/>
        <end position="33"/>
    </location>
</feature>
<accession>A0A319D7Z0</accession>
<keyword evidence="4" id="KW-1185">Reference proteome</keyword>
<dbReference type="Proteomes" id="UP000247810">
    <property type="component" value="Unassembled WGS sequence"/>
</dbReference>
<keyword evidence="2" id="KW-0812">Transmembrane</keyword>
<keyword evidence="2" id="KW-0472">Membrane</keyword>
<gene>
    <name evidence="3" type="ORF">BO71DRAFT_450640</name>
</gene>
<feature type="region of interest" description="Disordered" evidence="1">
    <location>
        <begin position="95"/>
        <end position="117"/>
    </location>
</feature>